<dbReference type="InParanoid" id="B9TN83"/>
<dbReference type="EC" id="1.2.1.8" evidence="4"/>
<dbReference type="EMBL" id="EQ991573">
    <property type="protein sequence ID" value="EEF22681.1"/>
    <property type="molecule type" value="Genomic_DNA"/>
</dbReference>
<name>B9TN83_RICCO</name>
<keyword evidence="5" id="KW-1185">Reference proteome</keyword>
<sequence length="228" mass="25010">MKRVVLECGGKSLRWCWPTRTIWPGENCSAGSRLIVHRSRKDELLQEVRRAFDEWRVGDPLDPATRIGAMIEPQHMRRVLGYIASGSEQGAQLVYGGRQVRQDSGGSFIEPTIFDGVRPEMTIAREEIFGPVLSVMTFDDLAQGVAMANDTSYGLASSVYTSSLDAAHSVAKQIRAGTVSVNCFSEGDTGVPFGGYKESGFGGREKSLLAHDQYTETKTIWMQLGRGA</sequence>
<evidence type="ECO:0000259" key="3">
    <source>
        <dbReference type="Pfam" id="PF00171"/>
    </source>
</evidence>
<evidence type="ECO:0000256" key="2">
    <source>
        <dbReference type="ARBA" id="ARBA00023002"/>
    </source>
</evidence>
<dbReference type="Gene3D" id="3.40.605.10">
    <property type="entry name" value="Aldehyde Dehydrogenase, Chain A, domain 1"/>
    <property type="match status" value="1"/>
</dbReference>
<gene>
    <name evidence="4" type="ORF">RCOM_2061470</name>
</gene>
<comment type="similarity">
    <text evidence="1">Belongs to the aldehyde dehydrogenase family.</text>
</comment>
<dbReference type="SUPFAM" id="SSF53720">
    <property type="entry name" value="ALDH-like"/>
    <property type="match status" value="1"/>
</dbReference>
<dbReference type="eggNOG" id="KOG2450">
    <property type="taxonomic scope" value="Eukaryota"/>
</dbReference>
<dbReference type="AlphaFoldDB" id="B9TN83"/>
<evidence type="ECO:0000256" key="1">
    <source>
        <dbReference type="ARBA" id="ARBA00009986"/>
    </source>
</evidence>
<feature type="domain" description="Aldehyde dehydrogenase" evidence="3">
    <location>
        <begin position="19"/>
        <end position="220"/>
    </location>
</feature>
<dbReference type="Proteomes" id="UP000008311">
    <property type="component" value="Unassembled WGS sequence"/>
</dbReference>
<dbReference type="Gene3D" id="3.40.309.10">
    <property type="entry name" value="Aldehyde Dehydrogenase, Chain A, domain 2"/>
    <property type="match status" value="1"/>
</dbReference>
<accession>B9TN83</accession>
<proteinExistence type="inferred from homology"/>
<evidence type="ECO:0000313" key="5">
    <source>
        <dbReference type="Proteomes" id="UP000008311"/>
    </source>
</evidence>
<dbReference type="GO" id="GO:0008802">
    <property type="term" value="F:betaine-aldehyde dehydrogenase (NAD+) activity"/>
    <property type="evidence" value="ECO:0007669"/>
    <property type="project" value="UniProtKB-EC"/>
</dbReference>
<organism evidence="4 5">
    <name type="scientific">Ricinus communis</name>
    <name type="common">Castor bean</name>
    <dbReference type="NCBI Taxonomy" id="3988"/>
    <lineage>
        <taxon>Eukaryota</taxon>
        <taxon>Viridiplantae</taxon>
        <taxon>Streptophyta</taxon>
        <taxon>Embryophyta</taxon>
        <taxon>Tracheophyta</taxon>
        <taxon>Spermatophyta</taxon>
        <taxon>Magnoliopsida</taxon>
        <taxon>eudicotyledons</taxon>
        <taxon>Gunneridae</taxon>
        <taxon>Pentapetalae</taxon>
        <taxon>rosids</taxon>
        <taxon>fabids</taxon>
        <taxon>Malpighiales</taxon>
        <taxon>Euphorbiaceae</taxon>
        <taxon>Acalyphoideae</taxon>
        <taxon>Acalypheae</taxon>
        <taxon>Ricinus</taxon>
    </lineage>
</organism>
<dbReference type="InterPro" id="IPR016163">
    <property type="entry name" value="Ald_DH_C"/>
</dbReference>
<dbReference type="FunFam" id="3.40.309.10:FF:000012">
    <property type="entry name" value="Betaine aldehyde dehydrogenase"/>
    <property type="match status" value="1"/>
</dbReference>
<evidence type="ECO:0000313" key="4">
    <source>
        <dbReference type="EMBL" id="EEF22681.1"/>
    </source>
</evidence>
<dbReference type="InterPro" id="IPR016161">
    <property type="entry name" value="Ald_DH/histidinol_DH"/>
</dbReference>
<reference evidence="5" key="1">
    <citation type="journal article" date="2010" name="Nat. Biotechnol.">
        <title>Draft genome sequence of the oilseed species Ricinus communis.</title>
        <authorList>
            <person name="Chan A.P."/>
            <person name="Crabtree J."/>
            <person name="Zhao Q."/>
            <person name="Lorenzi H."/>
            <person name="Orvis J."/>
            <person name="Puiu D."/>
            <person name="Melake-Berhan A."/>
            <person name="Jones K.M."/>
            <person name="Redman J."/>
            <person name="Chen G."/>
            <person name="Cahoon E.B."/>
            <person name="Gedil M."/>
            <person name="Stanke M."/>
            <person name="Haas B.J."/>
            <person name="Wortman J.R."/>
            <person name="Fraser-Liggett C.M."/>
            <person name="Ravel J."/>
            <person name="Rabinowicz P.D."/>
        </authorList>
    </citation>
    <scope>NUCLEOTIDE SEQUENCE [LARGE SCALE GENOMIC DNA]</scope>
    <source>
        <strain evidence="5">cv. Hale</strain>
    </source>
</reference>
<keyword evidence="2 4" id="KW-0560">Oxidoreductase</keyword>
<dbReference type="PANTHER" id="PTHR11699">
    <property type="entry name" value="ALDEHYDE DEHYDROGENASE-RELATED"/>
    <property type="match status" value="1"/>
</dbReference>
<dbReference type="Pfam" id="PF00171">
    <property type="entry name" value="Aldedh"/>
    <property type="match status" value="1"/>
</dbReference>
<dbReference type="InterPro" id="IPR015590">
    <property type="entry name" value="Aldehyde_DH_dom"/>
</dbReference>
<protein>
    <submittedName>
        <fullName evidence="4">Aldehyde dehydrogenase, putative</fullName>
        <ecNumber evidence="4">1.2.1.8</ecNumber>
    </submittedName>
</protein>
<dbReference type="STRING" id="3988.B9TN83"/>
<dbReference type="InterPro" id="IPR016162">
    <property type="entry name" value="Ald_DH_N"/>
</dbReference>